<dbReference type="InterPro" id="IPR043561">
    <property type="entry name" value="LHW-like"/>
</dbReference>
<evidence type="ECO:0000256" key="5">
    <source>
        <dbReference type="SAM" id="MobiDB-lite"/>
    </source>
</evidence>
<dbReference type="InterPro" id="IPR011598">
    <property type="entry name" value="bHLH_dom"/>
</dbReference>
<comment type="subcellular location">
    <subcellularLocation>
        <location evidence="1">Nucleus</location>
    </subcellularLocation>
</comment>
<dbReference type="PANTHER" id="PTHR46196">
    <property type="entry name" value="TRANSCRIPTION FACTOR BHLH155-LIKE ISOFORM X1-RELATED"/>
    <property type="match status" value="1"/>
</dbReference>
<feature type="region of interest" description="Disordered" evidence="5">
    <location>
        <begin position="376"/>
        <end position="399"/>
    </location>
</feature>
<reference evidence="8 9" key="2">
    <citation type="submission" date="2025-05" db="UniProtKB">
        <authorList>
            <consortium name="RefSeq"/>
        </authorList>
    </citation>
    <scope>IDENTIFICATION</scope>
    <source>
        <tissue evidence="8 9">Leaf</tissue>
    </source>
</reference>
<evidence type="ECO:0000256" key="1">
    <source>
        <dbReference type="ARBA" id="ARBA00004123"/>
    </source>
</evidence>
<proteinExistence type="predicted"/>
<dbReference type="PROSITE" id="PS50888">
    <property type="entry name" value="BHLH"/>
    <property type="match status" value="1"/>
</dbReference>
<evidence type="ECO:0000313" key="7">
    <source>
        <dbReference type="Proteomes" id="UP000813463"/>
    </source>
</evidence>
<sequence length="650" mass="73694">METVALRQFLNNLCTGNSQWSYAIFWKLQQLENYKFLICEDVYYDFEKSQHQCQGILRDPLLYSRQEVVPSLEFGTNICDEVHPLDYPIGFAVADMSCCQYLLGEGVVGRAALAENDFWIYSDDDEYVKFLSQLEGTADGWLLPMAAGIKTTLLAPLLPYGVLQLGSFDKVAESLAVAADIRDRFFALASTNSIPFPSYDDGSFLCSLVLMPEPDNNAESPFPCNNLQRMDEDTANTIHDVEFIESHLPTAYDQLVPYMEQNYLELEDLSFFIDDDQNIFTDNNVELNTTSELVISDIPEATSMWMFSFPEEEFDDTRLSGDSSAEICSDSDATRFRVNHTDSRNLNDFPRDCELQVLLRPVFKINKDCDSCKENVSSEEGFGSSAMESSEPFEEGGEQEQLLEDVITTQYKNSYEDTLFCFCNTSKSSVTSLPETALCNTMSDYESTFGMTSAPSLESLESATIVDEKRQQPASEFLDKNSKKPKRSRPRPRDRQLIQDRLKVLRKLVPDSEKCSIDGLLDQTAKHMMFLKSVNEQAEKVKKLVSEEKAATVQGGNDFEACPIIVKDLEHPSQFLIQMVCTDDGVFFEMAEVMHKLKLTILKGTMENRGNKWASFIVEGSKGFNRLDIFWPLMRILQKNGNWIADQLCP</sequence>
<protein>
    <submittedName>
        <fullName evidence="8 9">Transcription factor bHLH155 isoform X1</fullName>
    </submittedName>
</protein>
<dbReference type="Pfam" id="PF14215">
    <property type="entry name" value="bHLH-MYC_N"/>
    <property type="match status" value="1"/>
</dbReference>
<evidence type="ECO:0000313" key="10">
    <source>
        <dbReference type="RefSeq" id="XP_056684190.1"/>
    </source>
</evidence>
<keyword evidence="4" id="KW-0539">Nucleus</keyword>
<evidence type="ECO:0000313" key="8">
    <source>
        <dbReference type="RefSeq" id="XP_056684188.1"/>
    </source>
</evidence>
<evidence type="ECO:0000256" key="2">
    <source>
        <dbReference type="ARBA" id="ARBA00023015"/>
    </source>
</evidence>
<keyword evidence="2" id="KW-0805">Transcription regulation</keyword>
<dbReference type="InterPro" id="IPR025610">
    <property type="entry name" value="MYC/MYB_N"/>
</dbReference>
<keyword evidence="7" id="KW-1185">Reference proteome</keyword>
<gene>
    <name evidence="8 9 10" type="primary">LOC110777790</name>
</gene>
<evidence type="ECO:0000259" key="6">
    <source>
        <dbReference type="PROSITE" id="PS50888"/>
    </source>
</evidence>
<dbReference type="GeneID" id="110777790"/>
<accession>A0ABM3QLE9</accession>
<evidence type="ECO:0000313" key="9">
    <source>
        <dbReference type="RefSeq" id="XP_056684189.1"/>
    </source>
</evidence>
<dbReference type="RefSeq" id="XP_056684189.1">
    <property type="nucleotide sequence ID" value="XM_056828211.1"/>
</dbReference>
<dbReference type="Pfam" id="PF23176">
    <property type="entry name" value="bHLH_LHW"/>
    <property type="match status" value="1"/>
</dbReference>
<keyword evidence="3" id="KW-0804">Transcription</keyword>
<evidence type="ECO:0000256" key="4">
    <source>
        <dbReference type="ARBA" id="ARBA00023242"/>
    </source>
</evidence>
<feature type="region of interest" description="Disordered" evidence="5">
    <location>
        <begin position="466"/>
        <end position="495"/>
    </location>
</feature>
<feature type="compositionally biased region" description="Basic and acidic residues" evidence="5">
    <location>
        <begin position="466"/>
        <end position="482"/>
    </location>
</feature>
<feature type="domain" description="BHLH" evidence="6">
    <location>
        <begin position="482"/>
        <end position="531"/>
    </location>
</feature>
<dbReference type="PANTHER" id="PTHR46196:SF3">
    <property type="entry name" value="TRANSCRIPTION FACTOR LHW-LIKE ISOFORM X1"/>
    <property type="match status" value="1"/>
</dbReference>
<organism evidence="7 8">
    <name type="scientific">Spinacia oleracea</name>
    <name type="common">Spinach</name>
    <dbReference type="NCBI Taxonomy" id="3562"/>
    <lineage>
        <taxon>Eukaryota</taxon>
        <taxon>Viridiplantae</taxon>
        <taxon>Streptophyta</taxon>
        <taxon>Embryophyta</taxon>
        <taxon>Tracheophyta</taxon>
        <taxon>Spermatophyta</taxon>
        <taxon>Magnoliopsida</taxon>
        <taxon>eudicotyledons</taxon>
        <taxon>Gunneridae</taxon>
        <taxon>Pentapetalae</taxon>
        <taxon>Caryophyllales</taxon>
        <taxon>Chenopodiaceae</taxon>
        <taxon>Chenopodioideae</taxon>
        <taxon>Anserineae</taxon>
        <taxon>Spinacia</taxon>
    </lineage>
</organism>
<dbReference type="RefSeq" id="XP_056684190.1">
    <property type="nucleotide sequence ID" value="XM_056828212.1"/>
</dbReference>
<reference evidence="7" key="1">
    <citation type="journal article" date="2021" name="Nat. Commun.">
        <title>Genomic analyses provide insights into spinach domestication and the genetic basis of agronomic traits.</title>
        <authorList>
            <person name="Cai X."/>
            <person name="Sun X."/>
            <person name="Xu C."/>
            <person name="Sun H."/>
            <person name="Wang X."/>
            <person name="Ge C."/>
            <person name="Zhang Z."/>
            <person name="Wang Q."/>
            <person name="Fei Z."/>
            <person name="Jiao C."/>
            <person name="Wang Q."/>
        </authorList>
    </citation>
    <scope>NUCLEOTIDE SEQUENCE [LARGE SCALE GENOMIC DNA]</scope>
    <source>
        <strain evidence="7">cv. Varoflay</strain>
    </source>
</reference>
<dbReference type="RefSeq" id="XP_056684188.1">
    <property type="nucleotide sequence ID" value="XM_056828210.1"/>
</dbReference>
<name>A0ABM3QLE9_SPIOL</name>
<evidence type="ECO:0000256" key="3">
    <source>
        <dbReference type="ARBA" id="ARBA00023163"/>
    </source>
</evidence>
<dbReference type="Proteomes" id="UP000813463">
    <property type="component" value="Chromosome 5"/>
</dbReference>